<keyword evidence="8" id="KW-0671">Queuosine biosynthesis</keyword>
<evidence type="ECO:0000256" key="2">
    <source>
        <dbReference type="ARBA" id="ARBA00008900"/>
    </source>
</evidence>
<name>A0ABX8XLP4_9ACTN</name>
<dbReference type="SUPFAM" id="SSF55620">
    <property type="entry name" value="Tetrahydrobiopterin biosynthesis enzymes-like"/>
    <property type="match status" value="1"/>
</dbReference>
<gene>
    <name evidence="9" type="ORF">K1J60_08055</name>
</gene>
<evidence type="ECO:0000313" key="10">
    <source>
        <dbReference type="Proteomes" id="UP000827138"/>
    </source>
</evidence>
<dbReference type="InterPro" id="IPR038418">
    <property type="entry name" value="6-PTP_synth/QueD_sf"/>
</dbReference>
<comment type="pathway">
    <text evidence="1 8">Purine metabolism; 7-cyano-7-deazaguanine biosynthesis.</text>
</comment>
<comment type="catalytic activity">
    <reaction evidence="7 8">
        <text>7,8-dihydroneopterin 3'-triphosphate + H2O = 6-carboxy-5,6,7,8-tetrahydropterin + triphosphate + acetaldehyde + 2 H(+)</text>
        <dbReference type="Rhea" id="RHEA:27966"/>
        <dbReference type="ChEBI" id="CHEBI:15343"/>
        <dbReference type="ChEBI" id="CHEBI:15377"/>
        <dbReference type="ChEBI" id="CHEBI:15378"/>
        <dbReference type="ChEBI" id="CHEBI:18036"/>
        <dbReference type="ChEBI" id="CHEBI:58462"/>
        <dbReference type="ChEBI" id="CHEBI:61032"/>
        <dbReference type="EC" id="4.1.2.50"/>
    </reaction>
</comment>
<dbReference type="Pfam" id="PF01242">
    <property type="entry name" value="PTPS"/>
    <property type="match status" value="1"/>
</dbReference>
<accession>A0ABX8XLP4</accession>
<evidence type="ECO:0000256" key="1">
    <source>
        <dbReference type="ARBA" id="ARBA00005061"/>
    </source>
</evidence>
<dbReference type="Gene3D" id="3.30.479.10">
    <property type="entry name" value="6-pyruvoyl tetrahydropterin synthase/QueD"/>
    <property type="match status" value="2"/>
</dbReference>
<evidence type="ECO:0000256" key="7">
    <source>
        <dbReference type="ARBA" id="ARBA00048807"/>
    </source>
</evidence>
<keyword evidence="4 8" id="KW-0479">Metal-binding</keyword>
<evidence type="ECO:0000313" key="9">
    <source>
        <dbReference type="EMBL" id="QYX76470.1"/>
    </source>
</evidence>
<keyword evidence="5 8" id="KW-0862">Zinc</keyword>
<dbReference type="PANTHER" id="PTHR12589">
    <property type="entry name" value="PYRUVOYL TETRAHYDROBIOPTERIN SYNTHASE"/>
    <property type="match status" value="1"/>
</dbReference>
<organism evidence="9 10">
    <name type="scientific">Streptomyces akebiae</name>
    <dbReference type="NCBI Taxonomy" id="2865673"/>
    <lineage>
        <taxon>Bacteria</taxon>
        <taxon>Bacillati</taxon>
        <taxon>Actinomycetota</taxon>
        <taxon>Actinomycetes</taxon>
        <taxon>Kitasatosporales</taxon>
        <taxon>Streptomycetaceae</taxon>
        <taxon>Streptomyces</taxon>
    </lineage>
</organism>
<dbReference type="PANTHER" id="PTHR12589:SF7">
    <property type="entry name" value="6-PYRUVOYL TETRAHYDROBIOPTERIN SYNTHASE"/>
    <property type="match status" value="1"/>
</dbReference>
<evidence type="ECO:0000256" key="3">
    <source>
        <dbReference type="ARBA" id="ARBA00018141"/>
    </source>
</evidence>
<keyword evidence="10" id="KW-1185">Reference proteome</keyword>
<evidence type="ECO:0000256" key="4">
    <source>
        <dbReference type="ARBA" id="ARBA00022723"/>
    </source>
</evidence>
<sequence length="136" mass="15547">MVFISVPLPSGTFTIGKTFDFEAGHRLPSLPSEHKCSRQHGHSYQVEVILTALHLEEPGFVTDFGDLAPFKKFLDAELDHRNLDELLPFEPTSERLAQFLAGWFIQNVEPAVLGRLIAVRVRETERSWARFDVEQR</sequence>
<proteinExistence type="inferred from homology"/>
<evidence type="ECO:0000256" key="5">
    <source>
        <dbReference type="ARBA" id="ARBA00022833"/>
    </source>
</evidence>
<evidence type="ECO:0000256" key="8">
    <source>
        <dbReference type="PIRNR" id="PIRNR006113"/>
    </source>
</evidence>
<dbReference type="InterPro" id="IPR007115">
    <property type="entry name" value="6-PTP_synth/QueD"/>
</dbReference>
<dbReference type="EC" id="4.-.-.-" evidence="8"/>
<dbReference type="PIRSF" id="PIRSF006113">
    <property type="entry name" value="PTP_synth"/>
    <property type="match status" value="1"/>
</dbReference>
<comment type="cofactor">
    <cofactor evidence="8">
        <name>Zn(2+)</name>
        <dbReference type="ChEBI" id="CHEBI:29105"/>
    </cofactor>
    <text evidence="8">Binds 1 zinc ion per subunit.</text>
</comment>
<protein>
    <recommendedName>
        <fullName evidence="3 8">6-carboxy-5,6,7,8-tetrahydropterin synthase</fullName>
        <ecNumber evidence="8">4.-.-.-</ecNumber>
    </recommendedName>
</protein>
<comment type="similarity">
    <text evidence="2 8">Belongs to the PTPS family. QueD subfamily.</text>
</comment>
<keyword evidence="6 8" id="KW-0456">Lyase</keyword>
<dbReference type="EMBL" id="CP080647">
    <property type="protein sequence ID" value="QYX76470.1"/>
    <property type="molecule type" value="Genomic_DNA"/>
</dbReference>
<dbReference type="Proteomes" id="UP000827138">
    <property type="component" value="Chromosome"/>
</dbReference>
<reference evidence="9 10" key="1">
    <citation type="submission" date="2021-08" db="EMBL/GenBank/DDBJ databases">
        <authorList>
            <person name="Ping M."/>
        </authorList>
    </citation>
    <scope>NUCLEOTIDE SEQUENCE [LARGE SCALE GENOMIC DNA]</scope>
    <source>
        <strain evidence="9 10">MG28</strain>
    </source>
</reference>
<evidence type="ECO:0000256" key="6">
    <source>
        <dbReference type="ARBA" id="ARBA00023239"/>
    </source>
</evidence>
<dbReference type="RefSeq" id="WP_220645581.1">
    <property type="nucleotide sequence ID" value="NZ_CP080647.1"/>
</dbReference>